<feature type="domain" description="Cation efflux protein cytoplasmic" evidence="10">
    <location>
        <begin position="207"/>
        <end position="282"/>
    </location>
</feature>
<dbReference type="SUPFAM" id="SSF160240">
    <property type="entry name" value="Cation efflux protein cytoplasmic domain-like"/>
    <property type="match status" value="1"/>
</dbReference>
<evidence type="ECO:0000256" key="1">
    <source>
        <dbReference type="ARBA" id="ARBA00004141"/>
    </source>
</evidence>
<dbReference type="Proteomes" id="UP000290932">
    <property type="component" value="Unassembled WGS sequence"/>
</dbReference>
<evidence type="ECO:0000256" key="5">
    <source>
        <dbReference type="ARBA" id="ARBA00022989"/>
    </source>
</evidence>
<name>A0A498H1I4_9EURY</name>
<sequence>MPPEPREDRSERNIRTAFFLNLSFTLLEFIGGAYTGSLAITADALHDLGDSFSLGLSWFFERVARRERTSAFSYGYRRFSLLAALINAVILVIGSITILALAVPRILAPEMPDAGGMFVFALIGIAANGAAALRVRGGKTLNEQAVAWHLLEDVMGWVAVLIVSTVLLFRDLPVLDPILSVLIALFVLWNVGKNLRKTVVIFLQGVPPTITLNEVRTVLTGVPGVLGIHDTHLWSLDGEHHILTTHIVVGGDGAYDELQEIKCRVKEAAAGLGVSHATVEIEREGEQCPVREEY</sequence>
<evidence type="ECO:0000256" key="3">
    <source>
        <dbReference type="ARBA" id="ARBA00022448"/>
    </source>
</evidence>
<evidence type="ECO:0000256" key="4">
    <source>
        <dbReference type="ARBA" id="ARBA00022692"/>
    </source>
</evidence>
<dbReference type="GO" id="GO:0005385">
    <property type="term" value="F:zinc ion transmembrane transporter activity"/>
    <property type="evidence" value="ECO:0007669"/>
    <property type="project" value="TreeGrafter"/>
</dbReference>
<dbReference type="AlphaFoldDB" id="A0A498H1I4"/>
<keyword evidence="5 8" id="KW-1133">Transmembrane helix</keyword>
<comment type="similarity">
    <text evidence="2">Belongs to the cation diffusion facilitator (CDF) transporter (TC 2.A.4) family. SLC30A subfamily.</text>
</comment>
<accession>A0A498H1I4</accession>
<dbReference type="Pfam" id="PF16916">
    <property type="entry name" value="ZT_dimer"/>
    <property type="match status" value="1"/>
</dbReference>
<evidence type="ECO:0000259" key="10">
    <source>
        <dbReference type="Pfam" id="PF16916"/>
    </source>
</evidence>
<keyword evidence="7 8" id="KW-0472">Membrane</keyword>
<feature type="transmembrane region" description="Helical" evidence="8">
    <location>
        <begin position="114"/>
        <end position="133"/>
    </location>
</feature>
<dbReference type="Gene3D" id="1.20.1510.10">
    <property type="entry name" value="Cation efflux protein transmembrane domain"/>
    <property type="match status" value="1"/>
</dbReference>
<evidence type="ECO:0000256" key="8">
    <source>
        <dbReference type="SAM" id="Phobius"/>
    </source>
</evidence>
<dbReference type="GO" id="GO:0005886">
    <property type="term" value="C:plasma membrane"/>
    <property type="evidence" value="ECO:0007669"/>
    <property type="project" value="TreeGrafter"/>
</dbReference>
<dbReference type="Pfam" id="PF01545">
    <property type="entry name" value="Cation_efflux"/>
    <property type="match status" value="1"/>
</dbReference>
<proteinExistence type="inferred from homology"/>
<dbReference type="OrthoDB" id="269083at2157"/>
<dbReference type="SUPFAM" id="SSF161111">
    <property type="entry name" value="Cation efflux protein transmembrane domain-like"/>
    <property type="match status" value="1"/>
</dbReference>
<comment type="subcellular location">
    <subcellularLocation>
        <location evidence="1">Membrane</location>
        <topology evidence="1">Multi-pass membrane protein</topology>
    </subcellularLocation>
</comment>
<dbReference type="InterPro" id="IPR050681">
    <property type="entry name" value="CDF/SLC30A"/>
</dbReference>
<dbReference type="PANTHER" id="PTHR11562">
    <property type="entry name" value="CATION EFFLUX PROTEIN/ ZINC TRANSPORTER"/>
    <property type="match status" value="1"/>
</dbReference>
<evidence type="ECO:0000313" key="11">
    <source>
        <dbReference type="EMBL" id="RXE56458.1"/>
    </source>
</evidence>
<gene>
    <name evidence="11" type="ORF">ABH15_10305</name>
</gene>
<protein>
    <submittedName>
        <fullName evidence="11">Cobalt transporter</fullName>
    </submittedName>
</protein>
<evidence type="ECO:0000313" key="12">
    <source>
        <dbReference type="Proteomes" id="UP000290932"/>
    </source>
</evidence>
<evidence type="ECO:0000256" key="7">
    <source>
        <dbReference type="ARBA" id="ARBA00023136"/>
    </source>
</evidence>
<dbReference type="InterPro" id="IPR027469">
    <property type="entry name" value="Cation_efflux_TMD_sf"/>
</dbReference>
<feature type="transmembrane region" description="Helical" evidence="8">
    <location>
        <begin position="174"/>
        <end position="192"/>
    </location>
</feature>
<keyword evidence="3" id="KW-0813">Transport</keyword>
<dbReference type="InterPro" id="IPR058533">
    <property type="entry name" value="Cation_efflux_TM"/>
</dbReference>
<dbReference type="PANTHER" id="PTHR11562:SF17">
    <property type="entry name" value="RE54080P-RELATED"/>
    <property type="match status" value="1"/>
</dbReference>
<organism evidence="11 12">
    <name type="scientific">Methanoculleus taiwanensis</name>
    <dbReference type="NCBI Taxonomy" id="1550565"/>
    <lineage>
        <taxon>Archaea</taxon>
        <taxon>Methanobacteriati</taxon>
        <taxon>Methanobacteriota</taxon>
        <taxon>Stenosarchaea group</taxon>
        <taxon>Methanomicrobia</taxon>
        <taxon>Methanomicrobiales</taxon>
        <taxon>Methanomicrobiaceae</taxon>
        <taxon>Methanoculleus</taxon>
    </lineage>
</organism>
<comment type="caution">
    <text evidence="11">The sequence shown here is derived from an EMBL/GenBank/DDBJ whole genome shotgun (WGS) entry which is preliminary data.</text>
</comment>
<keyword evidence="6" id="KW-0406">Ion transport</keyword>
<evidence type="ECO:0000259" key="9">
    <source>
        <dbReference type="Pfam" id="PF01545"/>
    </source>
</evidence>
<dbReference type="EMBL" id="LHQS01000002">
    <property type="protein sequence ID" value="RXE56458.1"/>
    <property type="molecule type" value="Genomic_DNA"/>
</dbReference>
<reference evidence="11 12" key="1">
    <citation type="journal article" date="2015" name="Int. J. Syst. Evol. Microbiol.">
        <title>Methanoculleus taiwanensis sp. nov., a methanogen isolated from deep marine sediment at the deformation front area near Taiwan.</title>
        <authorList>
            <person name="Weng C.Y."/>
            <person name="Chen S.C."/>
            <person name="Lai M.C."/>
            <person name="Wu S.Y."/>
            <person name="Lin S."/>
            <person name="Yang T.F."/>
            <person name="Chen P.C."/>
        </authorList>
    </citation>
    <scope>NUCLEOTIDE SEQUENCE [LARGE SCALE GENOMIC DNA]</scope>
    <source>
        <strain evidence="11 12">CYW4</strain>
    </source>
</reference>
<dbReference type="NCBIfam" id="TIGR01297">
    <property type="entry name" value="CDF"/>
    <property type="match status" value="1"/>
</dbReference>
<keyword evidence="4 8" id="KW-0812">Transmembrane</keyword>
<feature type="transmembrane region" description="Helical" evidence="8">
    <location>
        <begin position="145"/>
        <end position="168"/>
    </location>
</feature>
<feature type="transmembrane region" description="Helical" evidence="8">
    <location>
        <begin position="81"/>
        <end position="102"/>
    </location>
</feature>
<dbReference type="InterPro" id="IPR027470">
    <property type="entry name" value="Cation_efflux_CTD"/>
</dbReference>
<keyword evidence="12" id="KW-1185">Reference proteome</keyword>
<dbReference type="RefSeq" id="WP_128694251.1">
    <property type="nucleotide sequence ID" value="NZ_LHQS01000002.1"/>
</dbReference>
<feature type="domain" description="Cation efflux protein transmembrane" evidence="9">
    <location>
        <begin position="16"/>
        <end position="202"/>
    </location>
</feature>
<dbReference type="InterPro" id="IPR036837">
    <property type="entry name" value="Cation_efflux_CTD_sf"/>
</dbReference>
<evidence type="ECO:0000256" key="2">
    <source>
        <dbReference type="ARBA" id="ARBA00008873"/>
    </source>
</evidence>
<dbReference type="InterPro" id="IPR002524">
    <property type="entry name" value="Cation_efflux"/>
</dbReference>
<evidence type="ECO:0000256" key="6">
    <source>
        <dbReference type="ARBA" id="ARBA00023065"/>
    </source>
</evidence>